<dbReference type="EMBL" id="DYUD01000023">
    <property type="protein sequence ID" value="HJG89377.1"/>
    <property type="molecule type" value="Genomic_DNA"/>
</dbReference>
<reference evidence="2" key="2">
    <citation type="submission" date="2021-09" db="EMBL/GenBank/DDBJ databases">
        <authorList>
            <person name="Gilroy R."/>
        </authorList>
    </citation>
    <scope>NUCLEOTIDE SEQUENCE</scope>
    <source>
        <strain evidence="2">CHK121-7720</strain>
    </source>
</reference>
<name>A0A921SVJ9_9BACT</name>
<proteinExistence type="predicted"/>
<dbReference type="InterPro" id="IPR041657">
    <property type="entry name" value="HTH_17"/>
</dbReference>
<comment type="caution">
    <text evidence="2">The sequence shown here is derived from an EMBL/GenBank/DDBJ whole genome shotgun (WGS) entry which is preliminary data.</text>
</comment>
<organism evidence="2 3">
    <name type="scientific">Barnesiella viscericola</name>
    <dbReference type="NCBI Taxonomy" id="397865"/>
    <lineage>
        <taxon>Bacteria</taxon>
        <taxon>Pseudomonadati</taxon>
        <taxon>Bacteroidota</taxon>
        <taxon>Bacteroidia</taxon>
        <taxon>Bacteroidales</taxon>
        <taxon>Barnesiellaceae</taxon>
        <taxon>Barnesiella</taxon>
    </lineage>
</organism>
<dbReference type="InterPro" id="IPR009061">
    <property type="entry name" value="DNA-bd_dom_put_sf"/>
</dbReference>
<dbReference type="SUPFAM" id="SSF46955">
    <property type="entry name" value="Putative DNA-binding domain"/>
    <property type="match status" value="1"/>
</dbReference>
<dbReference type="AlphaFoldDB" id="A0A921SVJ9"/>
<dbReference type="Proteomes" id="UP000757103">
    <property type="component" value="Unassembled WGS sequence"/>
</dbReference>
<sequence>MEVVIIEKKTFEALLTDVATLMEKVNGLARMCNDRRLSNWLDGEDVCRMLRISPRTLQTLRDNRLIACSQVNRKFFYKPEEVERVLPLVECYRAKSDT</sequence>
<protein>
    <submittedName>
        <fullName evidence="2">Helix-turn-helix domain-containing protein</fullName>
    </submittedName>
</protein>
<gene>
    <name evidence="2" type="ORF">K8U91_07920</name>
</gene>
<feature type="domain" description="Helix-turn-helix" evidence="1">
    <location>
        <begin position="40"/>
        <end position="85"/>
    </location>
</feature>
<dbReference type="PANTHER" id="PTHR34585">
    <property type="match status" value="1"/>
</dbReference>
<evidence type="ECO:0000313" key="2">
    <source>
        <dbReference type="EMBL" id="HJG89377.1"/>
    </source>
</evidence>
<reference evidence="2" key="1">
    <citation type="journal article" date="2021" name="PeerJ">
        <title>Extensive microbial diversity within the chicken gut microbiome revealed by metagenomics and culture.</title>
        <authorList>
            <person name="Gilroy R."/>
            <person name="Ravi A."/>
            <person name="Getino M."/>
            <person name="Pursley I."/>
            <person name="Horton D.L."/>
            <person name="Alikhan N.F."/>
            <person name="Baker D."/>
            <person name="Gharbi K."/>
            <person name="Hall N."/>
            <person name="Watson M."/>
            <person name="Adriaenssens E.M."/>
            <person name="Foster-Nyarko E."/>
            <person name="Jarju S."/>
            <person name="Secka A."/>
            <person name="Antonio M."/>
            <person name="Oren A."/>
            <person name="Chaudhuri R.R."/>
            <person name="La Ragione R."/>
            <person name="Hildebrand F."/>
            <person name="Pallen M.J."/>
        </authorList>
    </citation>
    <scope>NUCLEOTIDE SEQUENCE</scope>
    <source>
        <strain evidence="2">CHK121-7720</strain>
    </source>
</reference>
<evidence type="ECO:0000259" key="1">
    <source>
        <dbReference type="Pfam" id="PF12728"/>
    </source>
</evidence>
<dbReference type="PANTHER" id="PTHR34585:SF22">
    <property type="entry name" value="HELIX-TURN-HELIX DOMAIN-CONTAINING PROTEIN"/>
    <property type="match status" value="1"/>
</dbReference>
<accession>A0A921SVJ9</accession>
<evidence type="ECO:0000313" key="3">
    <source>
        <dbReference type="Proteomes" id="UP000757103"/>
    </source>
</evidence>
<dbReference type="Pfam" id="PF12728">
    <property type="entry name" value="HTH_17"/>
    <property type="match status" value="1"/>
</dbReference>
<dbReference type="RefSeq" id="WP_273306444.1">
    <property type="nucleotide sequence ID" value="NZ_CALUJX010000009.1"/>
</dbReference>